<evidence type="ECO:0000256" key="13">
    <source>
        <dbReference type="PIRSR" id="PIRSR001024-2"/>
    </source>
</evidence>
<dbReference type="Gene3D" id="3.20.20.80">
    <property type="entry name" value="Glycosidases"/>
    <property type="match status" value="1"/>
</dbReference>
<dbReference type="SUPFAM" id="SSF51011">
    <property type="entry name" value="Glycosyl hydrolase domain"/>
    <property type="match status" value="1"/>
</dbReference>
<feature type="signal peptide" evidence="19">
    <location>
        <begin position="1"/>
        <end position="17"/>
    </location>
</feature>
<dbReference type="FunFam" id="3.20.20.80:FF:000120">
    <property type="entry name" value="Alpha-amylase A"/>
    <property type="match status" value="1"/>
</dbReference>
<feature type="binding site" evidence="14">
    <location>
        <position position="242"/>
    </location>
    <ligand>
        <name>Ca(2+)</name>
        <dbReference type="ChEBI" id="CHEBI:29108"/>
        <label>2</label>
    </ligand>
</feature>
<dbReference type="SMART" id="SM00642">
    <property type="entry name" value="Aamy"/>
    <property type="match status" value="1"/>
</dbReference>
<feature type="binding site" evidence="16">
    <location>
        <position position="354"/>
    </location>
    <ligand>
        <name>substrate</name>
    </ligand>
</feature>
<evidence type="ECO:0000256" key="11">
    <source>
        <dbReference type="ARBA" id="ARBA00023295"/>
    </source>
</evidence>
<dbReference type="CDD" id="cd11319">
    <property type="entry name" value="AmyAc_euk_AmyA"/>
    <property type="match status" value="1"/>
</dbReference>
<dbReference type="Pfam" id="PF09260">
    <property type="entry name" value="A_amylase_dom_C"/>
    <property type="match status" value="1"/>
</dbReference>
<evidence type="ECO:0000256" key="1">
    <source>
        <dbReference type="ARBA" id="ARBA00000548"/>
    </source>
</evidence>
<feature type="disulfide bond" evidence="15">
    <location>
        <begin position="162"/>
        <end position="176"/>
    </location>
</feature>
<dbReference type="OrthoDB" id="204980at2759"/>
<dbReference type="InterPro" id="IPR013780">
    <property type="entry name" value="Glyco_hydro_b"/>
</dbReference>
<keyword evidence="22" id="KW-1185">Reference proteome</keyword>
<evidence type="ECO:0000256" key="3">
    <source>
        <dbReference type="ARBA" id="ARBA00008061"/>
    </source>
</evidence>
<organism evidence="21 22">
    <name type="scientific">Neolecta irregularis (strain DAH-3)</name>
    <dbReference type="NCBI Taxonomy" id="1198029"/>
    <lineage>
        <taxon>Eukaryota</taxon>
        <taxon>Fungi</taxon>
        <taxon>Dikarya</taxon>
        <taxon>Ascomycota</taxon>
        <taxon>Taphrinomycotina</taxon>
        <taxon>Neolectales</taxon>
        <taxon>Neolectaceae</taxon>
        <taxon>Neolecta</taxon>
    </lineage>
</organism>
<feature type="binding site" evidence="16">
    <location>
        <position position="134"/>
    </location>
    <ligand>
        <name>substrate</name>
    </ligand>
</feature>
<evidence type="ECO:0000256" key="8">
    <source>
        <dbReference type="ARBA" id="ARBA00023157"/>
    </source>
</evidence>
<dbReference type="Pfam" id="PF00128">
    <property type="entry name" value="Alpha-amylase"/>
    <property type="match status" value="1"/>
</dbReference>
<feature type="site" description="Transition state stabilizer" evidence="13">
    <location>
        <position position="310"/>
    </location>
</feature>
<evidence type="ECO:0000256" key="6">
    <source>
        <dbReference type="ARBA" id="ARBA00022801"/>
    </source>
</evidence>
<feature type="binding site" evidence="16">
    <location>
        <position position="310"/>
    </location>
    <ligand>
        <name>substrate</name>
    </ligand>
</feature>
<evidence type="ECO:0000256" key="16">
    <source>
        <dbReference type="PIRSR" id="PIRSR001024-5"/>
    </source>
</evidence>
<evidence type="ECO:0000256" key="7">
    <source>
        <dbReference type="ARBA" id="ARBA00022837"/>
    </source>
</evidence>
<evidence type="ECO:0000256" key="10">
    <source>
        <dbReference type="ARBA" id="ARBA00023277"/>
    </source>
</evidence>
<keyword evidence="7 14" id="KW-0106">Calcium</keyword>
<comment type="cofactor">
    <cofactor evidence="2">
        <name>Ca(2+)</name>
        <dbReference type="ChEBI" id="CHEBI:29108"/>
    </cofactor>
</comment>
<feature type="binding site" evidence="14">
    <location>
        <position position="218"/>
    </location>
    <ligand>
        <name>Ca(2+)</name>
        <dbReference type="ChEBI" id="CHEBI:29108"/>
        <label>2</label>
    </ligand>
</feature>
<evidence type="ECO:0000313" key="21">
    <source>
        <dbReference type="EMBL" id="OLL24906.1"/>
    </source>
</evidence>
<evidence type="ECO:0000256" key="17">
    <source>
        <dbReference type="RuleBase" id="RU003615"/>
    </source>
</evidence>
<dbReference type="InterPro" id="IPR015340">
    <property type="entry name" value="A_amylase_C_dom"/>
</dbReference>
<dbReference type="EMBL" id="LXFE01000582">
    <property type="protein sequence ID" value="OLL24906.1"/>
    <property type="molecule type" value="Genomic_DNA"/>
</dbReference>
<evidence type="ECO:0000256" key="12">
    <source>
        <dbReference type="PIRSR" id="PIRSR001024-1"/>
    </source>
</evidence>
<dbReference type="PANTHER" id="PTHR10357:SF208">
    <property type="entry name" value="ALPHA-AMYLASE"/>
    <property type="match status" value="1"/>
</dbReference>
<dbReference type="PANTHER" id="PTHR10357">
    <property type="entry name" value="ALPHA-AMYLASE FAMILY MEMBER"/>
    <property type="match status" value="1"/>
</dbReference>
<dbReference type="Proteomes" id="UP000186594">
    <property type="component" value="Unassembled WGS sequence"/>
</dbReference>
<comment type="caution">
    <text evidence="21">The sequence shown here is derived from an EMBL/GenBank/DDBJ whole genome shotgun (WGS) entry which is preliminary data.</text>
</comment>
<feature type="domain" description="Glycosyl hydrolase family 13 catalytic" evidence="20">
    <location>
        <begin position="27"/>
        <end position="379"/>
    </location>
</feature>
<dbReference type="InterPro" id="IPR013777">
    <property type="entry name" value="A-amylase-like"/>
</dbReference>
<keyword evidence="9" id="KW-0325">Glycoprotein</keyword>
<feature type="disulfide bond" evidence="15">
    <location>
        <begin position="43"/>
        <end position="50"/>
    </location>
</feature>
<dbReference type="InterPro" id="IPR006046">
    <property type="entry name" value="Alpha_amylase"/>
</dbReference>
<evidence type="ECO:0000256" key="4">
    <source>
        <dbReference type="ARBA" id="ARBA00012595"/>
    </source>
</evidence>
<feature type="active site" description="Nucleophile" evidence="12">
    <location>
        <position position="218"/>
    </location>
</feature>
<dbReference type="GO" id="GO:0016052">
    <property type="term" value="P:carbohydrate catabolic process"/>
    <property type="evidence" value="ECO:0007669"/>
    <property type="project" value="InterPro"/>
</dbReference>
<feature type="binding site" evidence="14">
    <location>
        <position position="174"/>
    </location>
    <ligand>
        <name>Ca(2+)</name>
        <dbReference type="ChEBI" id="CHEBI:29108"/>
        <label>1</label>
    </ligand>
</feature>
<dbReference type="Gene3D" id="2.60.40.1180">
    <property type="entry name" value="Golgi alpha-mannosidase II"/>
    <property type="match status" value="1"/>
</dbReference>
<reference evidence="21 22" key="1">
    <citation type="submission" date="2016-04" db="EMBL/GenBank/DDBJ databases">
        <title>Evolutionary innovation and constraint leading to complex multicellularity in the Ascomycota.</title>
        <authorList>
            <person name="Cisse O."/>
            <person name="Nguyen A."/>
            <person name="Hewitt D.A."/>
            <person name="Jedd G."/>
            <person name="Stajich J.E."/>
        </authorList>
    </citation>
    <scope>NUCLEOTIDE SEQUENCE [LARGE SCALE GENOMIC DNA]</scope>
    <source>
        <strain evidence="21 22">DAH-3</strain>
    </source>
</reference>
<dbReference type="SUPFAM" id="SSF51445">
    <property type="entry name" value="(Trans)glycosidases"/>
    <property type="match status" value="1"/>
</dbReference>
<proteinExistence type="inferred from homology"/>
<evidence type="ECO:0000256" key="15">
    <source>
        <dbReference type="PIRSR" id="PIRSR001024-4"/>
    </source>
</evidence>
<keyword evidence="19" id="KW-0732">Signal</keyword>
<protein>
    <recommendedName>
        <fullName evidence="4 18">Alpha-amylase</fullName>
        <ecNumber evidence="4 18">3.2.1.1</ecNumber>
    </recommendedName>
</protein>
<comment type="similarity">
    <text evidence="3 17">Belongs to the glycosyl hydrolase 13 family.</text>
</comment>
<dbReference type="GO" id="GO:0005509">
    <property type="term" value="F:calcium ion binding"/>
    <property type="evidence" value="ECO:0007669"/>
    <property type="project" value="InterPro"/>
</dbReference>
<sequence length="482" mass="53262">MLFALLLFVPAIFAASAADWRSRSIYQIMTDRFATTEESGGSCGDLDNYCGGTWKGIENKLSYIQEMGFTAIWISPINQNIDQSTFAGNGYHGYWPNNFDALNSHFGSSDDLKSLVSEAHARGMYVMLDVVVNHMAYPADENAVDYSQLQPFNSVKYYHEYCPLTLYSTQTQIEQCWLEGTIVSLADLRFEDTDVAGPLKQWAQNAISTYGFDGLRIDAAKHVSKEFLSSYRASVDVFTIGEVYSADIDYLASYQRYLDSNHDFATQQLVILGAFAFSGADMSAAMSKISQIQAAFPDPSLMNTFSENHDMYRFASINSDVNANKNETFFSDGIPTIFYGQEQSFTGNNAPSNRQVLWTSGYSTSAPLYSFIATCNQLRNYLAYADSSHLTTDMKLLKADKHDSAIQKKNLLLVLTNSGSTAASTTFSFESEFSQGTTLVEVVACNEITVGYNGSVTVSMQNGLPRIFVNKSAIRGSGICSN</sequence>
<comment type="catalytic activity">
    <reaction evidence="1 18">
        <text>Endohydrolysis of (1-&gt;4)-alpha-D-glucosidic linkages in polysaccharides containing three or more (1-&gt;4)-alpha-linked D-glucose units.</text>
        <dbReference type="EC" id="3.2.1.1"/>
    </reaction>
</comment>
<dbReference type="AlphaFoldDB" id="A0A1U7LQF8"/>
<gene>
    <name evidence="21" type="ORF">NEOLI_003824</name>
</gene>
<dbReference type="GO" id="GO:0009986">
    <property type="term" value="C:cell surface"/>
    <property type="evidence" value="ECO:0007669"/>
    <property type="project" value="UniProtKB-ARBA"/>
</dbReference>
<feature type="binding site" evidence="16">
    <location>
        <position position="216"/>
    </location>
    <ligand>
        <name>substrate</name>
    </ligand>
</feature>
<dbReference type="STRING" id="1198029.A0A1U7LQF8"/>
<evidence type="ECO:0000259" key="20">
    <source>
        <dbReference type="SMART" id="SM00642"/>
    </source>
</evidence>
<feature type="binding site" evidence="14">
    <location>
        <position position="133"/>
    </location>
    <ligand>
        <name>Ca(2+)</name>
        <dbReference type="ChEBI" id="CHEBI:29108"/>
        <label>1</label>
    </ligand>
</feature>
<feature type="binding site" evidence="14">
    <location>
        <position position="222"/>
    </location>
    <ligand>
        <name>Ca(2+)</name>
        <dbReference type="ChEBI" id="CHEBI:29108"/>
        <label>1</label>
    </ligand>
</feature>
<feature type="binding site" evidence="16">
    <location>
        <position position="95"/>
    </location>
    <ligand>
        <name>substrate</name>
    </ligand>
</feature>
<evidence type="ECO:0000256" key="18">
    <source>
        <dbReference type="RuleBase" id="RU361134"/>
    </source>
</evidence>
<keyword evidence="6 18" id="KW-0378">Hydrolase</keyword>
<name>A0A1U7LQF8_NEOID</name>
<feature type="chain" id="PRO_5012821084" description="Alpha-amylase" evidence="19">
    <location>
        <begin position="18"/>
        <end position="482"/>
    </location>
</feature>
<keyword evidence="11 18" id="KW-0326">Glycosidase</keyword>
<evidence type="ECO:0000256" key="19">
    <source>
        <dbReference type="SAM" id="SignalP"/>
    </source>
</evidence>
<dbReference type="InterPro" id="IPR006047">
    <property type="entry name" value="GH13_cat_dom"/>
</dbReference>
<dbReference type="InterPro" id="IPR017853">
    <property type="entry name" value="GH"/>
</dbReference>
<dbReference type="PIRSF" id="PIRSF001024">
    <property type="entry name" value="Alph-amyl_fung"/>
    <property type="match status" value="1"/>
</dbReference>
<evidence type="ECO:0000256" key="9">
    <source>
        <dbReference type="ARBA" id="ARBA00023180"/>
    </source>
</evidence>
<accession>A0A1U7LQF8</accession>
<dbReference type="PRINTS" id="PR00110">
    <property type="entry name" value="ALPHAAMYLASE"/>
</dbReference>
<dbReference type="OMA" id="NAQLCQT"/>
<evidence type="ECO:0000313" key="22">
    <source>
        <dbReference type="Proteomes" id="UP000186594"/>
    </source>
</evidence>
<feature type="binding site" evidence="14">
    <location>
        <position position="187"/>
    </location>
    <ligand>
        <name>Ca(2+)</name>
        <dbReference type="ChEBI" id="CHEBI:29108"/>
        <label>1</label>
    </ligand>
</feature>
<feature type="active site" description="Proton donor" evidence="12">
    <location>
        <position position="242"/>
    </location>
</feature>
<dbReference type="EC" id="3.2.1.1" evidence="4 18"/>
<evidence type="ECO:0000256" key="5">
    <source>
        <dbReference type="ARBA" id="ARBA00022723"/>
    </source>
</evidence>
<evidence type="ECO:0000256" key="2">
    <source>
        <dbReference type="ARBA" id="ARBA00001913"/>
    </source>
</evidence>
<dbReference type="GO" id="GO:0004556">
    <property type="term" value="F:alpha-amylase activity"/>
    <property type="evidence" value="ECO:0007669"/>
    <property type="project" value="UniProtKB-UniRule"/>
</dbReference>
<keyword evidence="10 18" id="KW-0119">Carbohydrate metabolism</keyword>
<evidence type="ECO:0000256" key="14">
    <source>
        <dbReference type="PIRSR" id="PIRSR001024-3"/>
    </source>
</evidence>
<keyword evidence="5 14" id="KW-0479">Metal-binding</keyword>
<feature type="disulfide bond" evidence="15">
    <location>
        <begin position="445"/>
        <end position="480"/>
    </location>
</feature>
<keyword evidence="8 15" id="KW-1015">Disulfide bond</keyword>